<evidence type="ECO:0000256" key="6">
    <source>
        <dbReference type="ARBA" id="ARBA00023204"/>
    </source>
</evidence>
<dbReference type="OrthoDB" id="9782576at2"/>
<evidence type="ECO:0000256" key="2">
    <source>
        <dbReference type="ARBA" id="ARBA00022759"/>
    </source>
</evidence>
<dbReference type="SUPFAM" id="SSF51658">
    <property type="entry name" value="Xylose isomerase-like"/>
    <property type="match status" value="1"/>
</dbReference>
<feature type="domain" description="DUF1722" evidence="7">
    <location>
        <begin position="309"/>
        <end position="418"/>
    </location>
</feature>
<keyword evidence="9" id="KW-1185">Reference proteome</keyword>
<dbReference type="AlphaFoldDB" id="A0A1I1HF44"/>
<gene>
    <name evidence="8" type="ORF">SAMN04488102_10432</name>
</gene>
<dbReference type="STRING" id="753702.SAMN04488102_10432"/>
<dbReference type="Pfam" id="PF03851">
    <property type="entry name" value="UvdE"/>
    <property type="match status" value="1"/>
</dbReference>
<name>A0A1I1HF44_9LACT</name>
<dbReference type="NCBIfam" id="TIGR00629">
    <property type="entry name" value="uvde"/>
    <property type="match status" value="1"/>
</dbReference>
<evidence type="ECO:0000313" key="9">
    <source>
        <dbReference type="Proteomes" id="UP000199612"/>
    </source>
</evidence>
<keyword evidence="1" id="KW-0540">Nuclease</keyword>
<keyword evidence="6" id="KW-0234">DNA repair</keyword>
<dbReference type="InterPro" id="IPR004601">
    <property type="entry name" value="UvdE"/>
</dbReference>
<dbReference type="PANTHER" id="PTHR31290:SF5">
    <property type="entry name" value="UV-DAMAGE ENDONUCLEASE"/>
    <property type="match status" value="1"/>
</dbReference>
<organism evidence="8 9">
    <name type="scientific">Alkalibacterium subtropicum</name>
    <dbReference type="NCBI Taxonomy" id="753702"/>
    <lineage>
        <taxon>Bacteria</taxon>
        <taxon>Bacillati</taxon>
        <taxon>Bacillota</taxon>
        <taxon>Bacilli</taxon>
        <taxon>Lactobacillales</taxon>
        <taxon>Carnobacteriaceae</taxon>
        <taxon>Alkalibacterium</taxon>
    </lineage>
</organism>
<evidence type="ECO:0000313" key="8">
    <source>
        <dbReference type="EMBL" id="SFC22212.1"/>
    </source>
</evidence>
<dbReference type="InterPro" id="IPR036237">
    <property type="entry name" value="Xyl_isomerase-like_sf"/>
</dbReference>
<keyword evidence="2 8" id="KW-0255">Endonuclease</keyword>
<dbReference type="InterPro" id="IPR013560">
    <property type="entry name" value="DUF1722"/>
</dbReference>
<keyword evidence="5" id="KW-0378">Hydrolase</keyword>
<sequence length="419" mass="48950">MSIGYACLTKGVPEANYRTCRKSNATEENLKELIGHNLSVLEKMIDYNHKEGIRLFRISSDIIPFGSDFIVNDLDWPTLFEAQFNRIGEKIKRYDIRVSMHPGQYTVLNSPRKEVVDRAIDDLTYHTLFLDLLGTTAESKIILHVGGVYGDKASAMDRFADVYQQLDERIKDRLIIENDDRSYTIEEVLTLSQRTGAPVVYDNLHHRLNNDGDLRTDSYWINKAKETWHEKDGRPKVHYSQQQLNGREGAHSQFIRIDEFMGFYEEIKPCKVDIMLEVKDKNLSAVKCQLATTAYPEIGDLEKEWSRYKYTVLERSPVIYESIRNLLKDKSSYPVIQFYRLIEAALSQDIDVNKAINSLDHVWGYLNKQTTAKEKERYQTYKANIVEEPKNLERVKRFLYKLALKYNQDYLLGSLYFEF</sequence>
<evidence type="ECO:0000256" key="3">
    <source>
        <dbReference type="ARBA" id="ARBA00022763"/>
    </source>
</evidence>
<dbReference type="GO" id="GO:0009411">
    <property type="term" value="P:response to UV"/>
    <property type="evidence" value="ECO:0007669"/>
    <property type="project" value="InterPro"/>
</dbReference>
<evidence type="ECO:0000259" key="7">
    <source>
        <dbReference type="Pfam" id="PF08349"/>
    </source>
</evidence>
<dbReference type="RefSeq" id="WP_091529263.1">
    <property type="nucleotide sequence ID" value="NZ_FOLT01000004.1"/>
</dbReference>
<evidence type="ECO:0000256" key="5">
    <source>
        <dbReference type="ARBA" id="ARBA00022801"/>
    </source>
</evidence>
<evidence type="ECO:0000256" key="4">
    <source>
        <dbReference type="ARBA" id="ARBA00022769"/>
    </source>
</evidence>
<dbReference type="GO" id="GO:0006289">
    <property type="term" value="P:nucleotide-excision repair"/>
    <property type="evidence" value="ECO:0007669"/>
    <property type="project" value="InterPro"/>
</dbReference>
<accession>A0A1I1HF44</accession>
<keyword evidence="3" id="KW-0227">DNA damage</keyword>
<reference evidence="9" key="1">
    <citation type="submission" date="2016-10" db="EMBL/GenBank/DDBJ databases">
        <authorList>
            <person name="Varghese N."/>
            <person name="Submissions S."/>
        </authorList>
    </citation>
    <scope>NUCLEOTIDE SEQUENCE [LARGE SCALE GENOMIC DNA]</scope>
    <source>
        <strain evidence="9">DSM 23664</strain>
    </source>
</reference>
<dbReference type="Proteomes" id="UP000199612">
    <property type="component" value="Unassembled WGS sequence"/>
</dbReference>
<protein>
    <submittedName>
        <fullName evidence="8">UV-damage endonuclease</fullName>
    </submittedName>
</protein>
<dbReference type="PANTHER" id="PTHR31290">
    <property type="entry name" value="UV-DAMAGE ENDONUCLEASE"/>
    <property type="match status" value="1"/>
</dbReference>
<dbReference type="GO" id="GO:0016787">
    <property type="term" value="F:hydrolase activity"/>
    <property type="evidence" value="ECO:0007669"/>
    <property type="project" value="UniProtKB-KW"/>
</dbReference>
<proteinExistence type="predicted"/>
<dbReference type="EMBL" id="FOLT01000004">
    <property type="protein sequence ID" value="SFC22212.1"/>
    <property type="molecule type" value="Genomic_DNA"/>
</dbReference>
<evidence type="ECO:0000256" key="1">
    <source>
        <dbReference type="ARBA" id="ARBA00022722"/>
    </source>
</evidence>
<dbReference type="Gene3D" id="3.20.20.150">
    <property type="entry name" value="Divalent-metal-dependent TIM barrel enzymes"/>
    <property type="match status" value="1"/>
</dbReference>
<dbReference type="GO" id="GO:0004519">
    <property type="term" value="F:endonuclease activity"/>
    <property type="evidence" value="ECO:0007669"/>
    <property type="project" value="UniProtKB-KW"/>
</dbReference>
<dbReference type="Pfam" id="PF08349">
    <property type="entry name" value="DUF1722"/>
    <property type="match status" value="1"/>
</dbReference>
<keyword evidence="4" id="KW-0228">DNA excision</keyword>